<dbReference type="InterPro" id="IPR019818">
    <property type="entry name" value="IsoCit/isopropylmalate_DH_CS"/>
</dbReference>
<dbReference type="PROSITE" id="PS00470">
    <property type="entry name" value="IDH_IMDH"/>
    <property type="match status" value="1"/>
</dbReference>
<comment type="similarity">
    <text evidence="1">Belongs to the isocitrate and isopropylmalate dehydrogenases family.</text>
</comment>
<accession>A0ABQ0NY46</accession>
<dbReference type="Gene3D" id="3.40.718.10">
    <property type="entry name" value="Isopropylmalate Dehydrogenase"/>
    <property type="match status" value="1"/>
</dbReference>
<evidence type="ECO:0000313" key="4">
    <source>
        <dbReference type="EMBL" id="GBQ05945.1"/>
    </source>
</evidence>
<feature type="domain" description="Isopropylmalate dehydrogenase-like" evidence="3">
    <location>
        <begin position="4"/>
        <end position="335"/>
    </location>
</feature>
<dbReference type="EMBL" id="BAQD01000009">
    <property type="protein sequence ID" value="GBQ05945.1"/>
    <property type="molecule type" value="Genomic_DNA"/>
</dbReference>
<dbReference type="PANTHER" id="PTHR11835">
    <property type="entry name" value="DECARBOXYLATING DEHYDROGENASES-ISOCITRATE, ISOPROPYLMALATE, TARTRATE"/>
    <property type="match status" value="1"/>
</dbReference>
<protein>
    <submittedName>
        <fullName evidence="4">Isocitrate dehydrogenase</fullName>
    </submittedName>
</protein>
<keyword evidence="2" id="KW-0560">Oxidoreductase</keyword>
<dbReference type="Proteomes" id="UP001062901">
    <property type="component" value="Unassembled WGS sequence"/>
</dbReference>
<sequence>MTKKIPATLIPGDGIGPEITQATIEVLDALGTPFVWDPQHAGVGAYEATGEVLPPKTLESLRRTGLALKGPLTTPIGEGFRSINVTLRQMFGLYANIRPTKTRLPGERYEGVDLVVVRENIEGLYAAMEHYMPVADDPEAVAYGAGFNTRAECRRIVRHAFEYALQHGRKKVTLVHKANILKKLSGLFLHEGRRVAAEYAGRVACDERIVDACAMELVIRPEAYDVIVTTNLFGDILSDLTAGLVGGLGMAPGANIGEKMAIFEAVHGSAPDIAGQDKANPVALLSAASLMLVHVGRADLAQTLDRAIEEVLVQQGVRTVDLGGQAGTKAFTEALLSALKN</sequence>
<proteinExistence type="inferred from homology"/>
<keyword evidence="5" id="KW-1185">Reference proteome</keyword>
<dbReference type="PANTHER" id="PTHR11835:SF34">
    <property type="entry name" value="ISOCITRATE DEHYDROGENASE [NAD] SUBUNIT ALPHA, MITOCHONDRIAL"/>
    <property type="match status" value="1"/>
</dbReference>
<dbReference type="RefSeq" id="WP_018980061.1">
    <property type="nucleotide sequence ID" value="NZ_BAQD01000009.1"/>
</dbReference>
<dbReference type="SMART" id="SM01329">
    <property type="entry name" value="Iso_dh"/>
    <property type="match status" value="1"/>
</dbReference>
<evidence type="ECO:0000256" key="1">
    <source>
        <dbReference type="ARBA" id="ARBA00007769"/>
    </source>
</evidence>
<dbReference type="SUPFAM" id="SSF53659">
    <property type="entry name" value="Isocitrate/Isopropylmalate dehydrogenase-like"/>
    <property type="match status" value="1"/>
</dbReference>
<evidence type="ECO:0000259" key="3">
    <source>
        <dbReference type="SMART" id="SM01329"/>
    </source>
</evidence>
<reference evidence="4" key="1">
    <citation type="submission" date="2013-04" db="EMBL/GenBank/DDBJ databases">
        <title>The genome sequencing project of 58 acetic acid bacteria.</title>
        <authorList>
            <person name="Okamoto-Kainuma A."/>
            <person name="Ishikawa M."/>
            <person name="Umino S."/>
            <person name="Koizumi Y."/>
            <person name="Shiwa Y."/>
            <person name="Yoshikawa H."/>
            <person name="Matsutani M."/>
            <person name="Matsushita K."/>
        </authorList>
    </citation>
    <scope>NUCLEOTIDE SEQUENCE</scope>
    <source>
        <strain evidence="4">DSM 15669</strain>
    </source>
</reference>
<dbReference type="InterPro" id="IPR024084">
    <property type="entry name" value="IsoPropMal-DH-like_dom"/>
</dbReference>
<evidence type="ECO:0000313" key="5">
    <source>
        <dbReference type="Proteomes" id="UP001062901"/>
    </source>
</evidence>
<name>A0ABQ0NY46_9PROT</name>
<organism evidence="4 5">
    <name type="scientific">Saccharibacter floricola DSM 15669</name>
    <dbReference type="NCBI Taxonomy" id="1123227"/>
    <lineage>
        <taxon>Bacteria</taxon>
        <taxon>Pseudomonadati</taxon>
        <taxon>Pseudomonadota</taxon>
        <taxon>Alphaproteobacteria</taxon>
        <taxon>Acetobacterales</taxon>
        <taxon>Acetobacteraceae</taxon>
        <taxon>Saccharibacter</taxon>
    </lineage>
</organism>
<evidence type="ECO:0000256" key="2">
    <source>
        <dbReference type="ARBA" id="ARBA00023002"/>
    </source>
</evidence>
<comment type="caution">
    <text evidence="4">The sequence shown here is derived from an EMBL/GenBank/DDBJ whole genome shotgun (WGS) entry which is preliminary data.</text>
</comment>
<dbReference type="Pfam" id="PF00180">
    <property type="entry name" value="Iso_dh"/>
    <property type="match status" value="1"/>
</dbReference>
<gene>
    <name evidence="4" type="ORF">AA15669_0713</name>
</gene>